<dbReference type="InterPro" id="IPR013871">
    <property type="entry name" value="Cysteine_rich_secretory"/>
</dbReference>
<keyword evidence="3" id="KW-0732">Signal</keyword>
<gene>
    <name evidence="5" type="ORF">WA026_008000</name>
</gene>
<evidence type="ECO:0000256" key="3">
    <source>
        <dbReference type="SAM" id="SignalP"/>
    </source>
</evidence>
<dbReference type="InterPro" id="IPR001283">
    <property type="entry name" value="CRISP-related"/>
</dbReference>
<reference evidence="5 6" key="1">
    <citation type="submission" date="2023-03" db="EMBL/GenBank/DDBJ databases">
        <title>Genome insight into feeding habits of ladybird beetles.</title>
        <authorList>
            <person name="Li H.-S."/>
            <person name="Huang Y.-H."/>
            <person name="Pang H."/>
        </authorList>
    </citation>
    <scope>NUCLEOTIDE SEQUENCE [LARGE SCALE GENOMIC DNA]</scope>
    <source>
        <strain evidence="5">SYSU_2023b</strain>
        <tissue evidence="5">Whole body</tissue>
    </source>
</reference>
<dbReference type="InterPro" id="IPR035940">
    <property type="entry name" value="CAP_sf"/>
</dbReference>
<keyword evidence="2" id="KW-0964">Secreted</keyword>
<name>A0AAW1TPX9_9CUCU</name>
<dbReference type="AlphaFoldDB" id="A0AAW1TPX9"/>
<dbReference type="GO" id="GO:0005576">
    <property type="term" value="C:extracellular region"/>
    <property type="evidence" value="ECO:0007669"/>
    <property type="project" value="UniProtKB-SubCell"/>
</dbReference>
<dbReference type="Gene3D" id="1.10.10.740">
    <property type="entry name" value="Crisp domain"/>
    <property type="match status" value="1"/>
</dbReference>
<keyword evidence="6" id="KW-1185">Reference proteome</keyword>
<accession>A0AAW1TPX9</accession>
<dbReference type="EMBL" id="JARQZJ010000003">
    <property type="protein sequence ID" value="KAK9870429.1"/>
    <property type="molecule type" value="Genomic_DNA"/>
</dbReference>
<dbReference type="SMART" id="SM00198">
    <property type="entry name" value="SCP"/>
    <property type="match status" value="1"/>
</dbReference>
<evidence type="ECO:0000313" key="5">
    <source>
        <dbReference type="EMBL" id="KAK9870429.1"/>
    </source>
</evidence>
<dbReference type="PANTHER" id="PTHR10334">
    <property type="entry name" value="CYSTEINE-RICH SECRETORY PROTEIN-RELATED"/>
    <property type="match status" value="1"/>
</dbReference>
<dbReference type="SUPFAM" id="SSF55797">
    <property type="entry name" value="PR-1-like"/>
    <property type="match status" value="1"/>
</dbReference>
<dbReference type="Proteomes" id="UP001431783">
    <property type="component" value="Unassembled WGS sequence"/>
</dbReference>
<dbReference type="SUPFAM" id="SSF57546">
    <property type="entry name" value="Crisp domain-like"/>
    <property type="match status" value="1"/>
</dbReference>
<feature type="signal peptide" evidence="3">
    <location>
        <begin position="1"/>
        <end position="18"/>
    </location>
</feature>
<sequence>MYFFLFLILVCCLDYSDEQGHYRKDRMPKIMGDRIPLKILLPERQRTRQKIVTIHNLFRTKVKPEAANMLKMAWNNQVAEAAQKWTRHCQFLTHDDNAGRFIPNYGPCGQNIFVATQKVPWLFAIRTWFLEKDNFIYGGKNNLKDIGHYTQMVWASTHQVGCGISKCLSKVNGTFVKYYSYICNYCPIGNIPDKLSIPYEKGKPCKACREQCYAKKLCTNACPAADYWSNCEELYKRWYKWLCHTNTRKGKLRRKSCKATCTCRNQIHD</sequence>
<comment type="caution">
    <text evidence="5">The sequence shown here is derived from an EMBL/GenBank/DDBJ whole genome shotgun (WGS) entry which is preliminary data.</text>
</comment>
<evidence type="ECO:0000313" key="6">
    <source>
        <dbReference type="Proteomes" id="UP001431783"/>
    </source>
</evidence>
<protein>
    <recommendedName>
        <fullName evidence="4">SCP domain-containing protein</fullName>
    </recommendedName>
</protein>
<evidence type="ECO:0000259" key="4">
    <source>
        <dbReference type="SMART" id="SM00198"/>
    </source>
</evidence>
<organism evidence="5 6">
    <name type="scientific">Henosepilachna vigintioctopunctata</name>
    <dbReference type="NCBI Taxonomy" id="420089"/>
    <lineage>
        <taxon>Eukaryota</taxon>
        <taxon>Metazoa</taxon>
        <taxon>Ecdysozoa</taxon>
        <taxon>Arthropoda</taxon>
        <taxon>Hexapoda</taxon>
        <taxon>Insecta</taxon>
        <taxon>Pterygota</taxon>
        <taxon>Neoptera</taxon>
        <taxon>Endopterygota</taxon>
        <taxon>Coleoptera</taxon>
        <taxon>Polyphaga</taxon>
        <taxon>Cucujiformia</taxon>
        <taxon>Coccinelloidea</taxon>
        <taxon>Coccinellidae</taxon>
        <taxon>Epilachninae</taxon>
        <taxon>Epilachnini</taxon>
        <taxon>Henosepilachna</taxon>
    </lineage>
</organism>
<dbReference type="Gene3D" id="3.40.33.10">
    <property type="entry name" value="CAP"/>
    <property type="match status" value="1"/>
</dbReference>
<dbReference type="InterPro" id="IPR018244">
    <property type="entry name" value="Allrgn_V5/Tpx1_CS"/>
</dbReference>
<dbReference type="InterPro" id="IPR014044">
    <property type="entry name" value="CAP_dom"/>
</dbReference>
<feature type="chain" id="PRO_5043452613" description="SCP domain-containing protein" evidence="3">
    <location>
        <begin position="19"/>
        <end position="269"/>
    </location>
</feature>
<evidence type="ECO:0000256" key="2">
    <source>
        <dbReference type="ARBA" id="ARBA00022525"/>
    </source>
</evidence>
<dbReference type="Pfam" id="PF00188">
    <property type="entry name" value="CAP"/>
    <property type="match status" value="1"/>
</dbReference>
<comment type="subcellular location">
    <subcellularLocation>
        <location evidence="1">Secreted</location>
    </subcellularLocation>
</comment>
<dbReference type="PROSITE" id="PS01009">
    <property type="entry name" value="CRISP_1"/>
    <property type="match status" value="1"/>
</dbReference>
<feature type="domain" description="SCP" evidence="4">
    <location>
        <begin position="46"/>
        <end position="193"/>
    </location>
</feature>
<dbReference type="PRINTS" id="PR00837">
    <property type="entry name" value="V5TPXLIKE"/>
</dbReference>
<proteinExistence type="predicted"/>
<dbReference type="InterPro" id="IPR042076">
    <property type="entry name" value="Crisp-like_dom"/>
</dbReference>
<evidence type="ECO:0000256" key="1">
    <source>
        <dbReference type="ARBA" id="ARBA00004613"/>
    </source>
</evidence>
<dbReference type="Pfam" id="PF08562">
    <property type="entry name" value="Crisp"/>
    <property type="match status" value="1"/>
</dbReference>